<evidence type="ECO:0000313" key="2">
    <source>
        <dbReference type="EMBL" id="KAF7283837.1"/>
    </source>
</evidence>
<comment type="caution">
    <text evidence="2">The sequence shown here is derived from an EMBL/GenBank/DDBJ whole genome shotgun (WGS) entry which is preliminary data.</text>
</comment>
<gene>
    <name evidence="2" type="ORF">GWI33_022874</name>
</gene>
<organism evidence="2 3">
    <name type="scientific">Rhynchophorus ferrugineus</name>
    <name type="common">Red palm weevil</name>
    <name type="synonym">Curculio ferrugineus</name>
    <dbReference type="NCBI Taxonomy" id="354439"/>
    <lineage>
        <taxon>Eukaryota</taxon>
        <taxon>Metazoa</taxon>
        <taxon>Ecdysozoa</taxon>
        <taxon>Arthropoda</taxon>
        <taxon>Hexapoda</taxon>
        <taxon>Insecta</taxon>
        <taxon>Pterygota</taxon>
        <taxon>Neoptera</taxon>
        <taxon>Endopterygota</taxon>
        <taxon>Coleoptera</taxon>
        <taxon>Polyphaga</taxon>
        <taxon>Cucujiformia</taxon>
        <taxon>Curculionidae</taxon>
        <taxon>Dryophthorinae</taxon>
        <taxon>Rhynchophorus</taxon>
    </lineage>
</organism>
<keyword evidence="3" id="KW-1185">Reference proteome</keyword>
<protein>
    <submittedName>
        <fullName evidence="2">Uncharacterized protein</fullName>
    </submittedName>
</protein>
<feature type="compositionally biased region" description="Basic residues" evidence="1">
    <location>
        <begin position="61"/>
        <end position="73"/>
    </location>
</feature>
<dbReference type="EMBL" id="JAACXV010000086">
    <property type="protein sequence ID" value="KAF7283837.1"/>
    <property type="molecule type" value="Genomic_DNA"/>
</dbReference>
<reference evidence="2" key="1">
    <citation type="submission" date="2020-08" db="EMBL/GenBank/DDBJ databases">
        <title>Genome sequencing and assembly of the red palm weevil Rhynchophorus ferrugineus.</title>
        <authorList>
            <person name="Dias G.B."/>
            <person name="Bergman C.M."/>
            <person name="Manee M."/>
        </authorList>
    </citation>
    <scope>NUCLEOTIDE SEQUENCE</scope>
    <source>
        <strain evidence="2">AA-2017</strain>
        <tissue evidence="2">Whole larva</tissue>
    </source>
</reference>
<dbReference type="Proteomes" id="UP000625711">
    <property type="component" value="Unassembled WGS sequence"/>
</dbReference>
<proteinExistence type="predicted"/>
<sequence length="73" mass="7899">MELERRLTSSGQNAPESGEIHQTIEGLVADVPAGPGGLRRGRVACPDTSIPADADSVRTESRKHRNNSKSFKR</sequence>
<name>A0A834IRX9_RHYFE</name>
<accession>A0A834IRX9</accession>
<feature type="region of interest" description="Disordered" evidence="1">
    <location>
        <begin position="1"/>
        <end position="73"/>
    </location>
</feature>
<dbReference type="AlphaFoldDB" id="A0A834IRX9"/>
<evidence type="ECO:0000256" key="1">
    <source>
        <dbReference type="SAM" id="MobiDB-lite"/>
    </source>
</evidence>
<evidence type="ECO:0000313" key="3">
    <source>
        <dbReference type="Proteomes" id="UP000625711"/>
    </source>
</evidence>